<accession>A0ABP7KYS7</accession>
<evidence type="ECO:0000259" key="5">
    <source>
        <dbReference type="PROSITE" id="PS51078"/>
    </source>
</evidence>
<dbReference type="PANTHER" id="PTHR30136">
    <property type="entry name" value="HELIX-TURN-HELIX TRANSCRIPTIONAL REGULATOR, ICLR FAMILY"/>
    <property type="match status" value="1"/>
</dbReference>
<reference evidence="7" key="1">
    <citation type="journal article" date="2019" name="Int. J. Syst. Evol. Microbiol.">
        <title>The Global Catalogue of Microorganisms (GCM) 10K type strain sequencing project: providing services to taxonomists for standard genome sequencing and annotation.</title>
        <authorList>
            <consortium name="The Broad Institute Genomics Platform"/>
            <consortium name="The Broad Institute Genome Sequencing Center for Infectious Disease"/>
            <person name="Wu L."/>
            <person name="Ma J."/>
        </authorList>
    </citation>
    <scope>NUCLEOTIDE SEQUENCE [LARGE SCALE GENOMIC DNA]</scope>
    <source>
        <strain evidence="7">JCM 17021</strain>
    </source>
</reference>
<dbReference type="Proteomes" id="UP001501803">
    <property type="component" value="Unassembled WGS sequence"/>
</dbReference>
<feature type="domain" description="IclR-ED" evidence="5">
    <location>
        <begin position="56"/>
        <end position="235"/>
    </location>
</feature>
<feature type="domain" description="HTH iclR-type" evidence="4">
    <location>
        <begin position="1"/>
        <end position="55"/>
    </location>
</feature>
<dbReference type="InterPro" id="IPR005471">
    <property type="entry name" value="Tscrpt_reg_IclR_N"/>
</dbReference>
<evidence type="ECO:0000313" key="7">
    <source>
        <dbReference type="Proteomes" id="UP001501803"/>
    </source>
</evidence>
<name>A0ABP7KYS7_9MICO</name>
<evidence type="ECO:0000256" key="3">
    <source>
        <dbReference type="ARBA" id="ARBA00023163"/>
    </source>
</evidence>
<dbReference type="EMBL" id="BAABCN010000012">
    <property type="protein sequence ID" value="GAA3889252.1"/>
    <property type="molecule type" value="Genomic_DNA"/>
</dbReference>
<dbReference type="PANTHER" id="PTHR30136:SF24">
    <property type="entry name" value="HTH-TYPE TRANSCRIPTIONAL REPRESSOR ALLR"/>
    <property type="match status" value="1"/>
</dbReference>
<evidence type="ECO:0000256" key="2">
    <source>
        <dbReference type="ARBA" id="ARBA00023125"/>
    </source>
</evidence>
<keyword evidence="2" id="KW-0238">DNA-binding</keyword>
<evidence type="ECO:0000256" key="1">
    <source>
        <dbReference type="ARBA" id="ARBA00023015"/>
    </source>
</evidence>
<keyword evidence="3" id="KW-0804">Transcription</keyword>
<dbReference type="Gene3D" id="1.10.10.10">
    <property type="entry name" value="Winged helix-like DNA-binding domain superfamily/Winged helix DNA-binding domain"/>
    <property type="match status" value="1"/>
</dbReference>
<proteinExistence type="predicted"/>
<dbReference type="Pfam" id="PF09339">
    <property type="entry name" value="HTH_IclR"/>
    <property type="match status" value="1"/>
</dbReference>
<protein>
    <submittedName>
        <fullName evidence="6">IclR family transcriptional regulator</fullName>
    </submittedName>
</protein>
<dbReference type="Gene3D" id="3.30.450.40">
    <property type="match status" value="1"/>
</dbReference>
<gene>
    <name evidence="6" type="ORF">GCM10022381_33870</name>
</gene>
<dbReference type="PROSITE" id="PS51077">
    <property type="entry name" value="HTH_ICLR"/>
    <property type="match status" value="1"/>
</dbReference>
<comment type="caution">
    <text evidence="6">The sequence shown here is derived from an EMBL/GenBank/DDBJ whole genome shotgun (WGS) entry which is preliminary data.</text>
</comment>
<dbReference type="PROSITE" id="PS51078">
    <property type="entry name" value="ICLR_ED"/>
    <property type="match status" value="1"/>
</dbReference>
<dbReference type="Pfam" id="PF01614">
    <property type="entry name" value="IclR_C"/>
    <property type="match status" value="1"/>
</dbReference>
<keyword evidence="1" id="KW-0805">Transcription regulation</keyword>
<dbReference type="SUPFAM" id="SSF55781">
    <property type="entry name" value="GAF domain-like"/>
    <property type="match status" value="1"/>
</dbReference>
<dbReference type="InterPro" id="IPR036390">
    <property type="entry name" value="WH_DNA-bd_sf"/>
</dbReference>
<dbReference type="InterPro" id="IPR036388">
    <property type="entry name" value="WH-like_DNA-bd_sf"/>
</dbReference>
<sequence>MRVLSAFDIDSPFLTLSQVAQRTGTPVTTTQRILVELAQHGLVERRADKKYRLGVRLWELACRTPGALGLRETAMPYMQELHARVRQHTQLGVLDGHEVLFLERLSTRDAVVNLTIIGGRHPLYASSSGLLLLAQSSEDLVEDVIERGLTCFTANSISSGDQLRRVLAEVRESGHVVASGLIHPQARGLAVAVTGVDGLVVAALSVVVSNDEVDPGRHLVMLRQTAQGISASLRAAYLPPRDPRARAGGRYRSMVNSSQQSMEYMGHAKPLT</sequence>
<dbReference type="InterPro" id="IPR029016">
    <property type="entry name" value="GAF-like_dom_sf"/>
</dbReference>
<dbReference type="SMART" id="SM00346">
    <property type="entry name" value="HTH_ICLR"/>
    <property type="match status" value="1"/>
</dbReference>
<keyword evidence="7" id="KW-1185">Reference proteome</keyword>
<dbReference type="InterPro" id="IPR014757">
    <property type="entry name" value="Tscrpt_reg_IclR_C"/>
</dbReference>
<evidence type="ECO:0000259" key="4">
    <source>
        <dbReference type="PROSITE" id="PS51077"/>
    </source>
</evidence>
<dbReference type="SUPFAM" id="SSF46785">
    <property type="entry name" value="Winged helix' DNA-binding domain"/>
    <property type="match status" value="1"/>
</dbReference>
<dbReference type="InterPro" id="IPR050707">
    <property type="entry name" value="HTH_MetabolicPath_Reg"/>
</dbReference>
<evidence type="ECO:0000313" key="6">
    <source>
        <dbReference type="EMBL" id="GAA3889252.1"/>
    </source>
</evidence>
<organism evidence="6 7">
    <name type="scientific">Leifsonia kafniensis</name>
    <dbReference type="NCBI Taxonomy" id="475957"/>
    <lineage>
        <taxon>Bacteria</taxon>
        <taxon>Bacillati</taxon>
        <taxon>Actinomycetota</taxon>
        <taxon>Actinomycetes</taxon>
        <taxon>Micrococcales</taxon>
        <taxon>Microbacteriaceae</taxon>
        <taxon>Leifsonia</taxon>
    </lineage>
</organism>